<reference evidence="2" key="1">
    <citation type="journal article" date="2019" name="Int. J. Syst. Evol. Microbiol.">
        <title>The Global Catalogue of Microorganisms (GCM) 10K type strain sequencing project: providing services to taxonomists for standard genome sequencing and annotation.</title>
        <authorList>
            <consortium name="The Broad Institute Genomics Platform"/>
            <consortium name="The Broad Institute Genome Sequencing Center for Infectious Disease"/>
            <person name="Wu L."/>
            <person name="Ma J."/>
        </authorList>
    </citation>
    <scope>NUCLEOTIDE SEQUENCE [LARGE SCALE GENOMIC DNA]</scope>
    <source>
        <strain evidence="2">JCM 16545</strain>
    </source>
</reference>
<dbReference type="EMBL" id="JBHUJC010000007">
    <property type="protein sequence ID" value="MFD2275377.1"/>
    <property type="molecule type" value="Genomic_DNA"/>
</dbReference>
<proteinExistence type="predicted"/>
<name>A0ABW5DZB7_9BACT</name>
<protein>
    <submittedName>
        <fullName evidence="1">Uncharacterized protein</fullName>
    </submittedName>
</protein>
<keyword evidence="2" id="KW-1185">Reference proteome</keyword>
<gene>
    <name evidence="1" type="ORF">ACFSQZ_02745</name>
</gene>
<dbReference type="RefSeq" id="WP_377092527.1">
    <property type="nucleotide sequence ID" value="NZ_JBHSJM010000001.1"/>
</dbReference>
<evidence type="ECO:0000313" key="2">
    <source>
        <dbReference type="Proteomes" id="UP001597297"/>
    </source>
</evidence>
<comment type="caution">
    <text evidence="1">The sequence shown here is derived from an EMBL/GenBank/DDBJ whole genome shotgun (WGS) entry which is preliminary data.</text>
</comment>
<dbReference type="Proteomes" id="UP001597297">
    <property type="component" value="Unassembled WGS sequence"/>
</dbReference>
<accession>A0ABW5DZB7</accession>
<evidence type="ECO:0000313" key="1">
    <source>
        <dbReference type="EMBL" id="MFD2275377.1"/>
    </source>
</evidence>
<sequence length="152" mass="17653">MSAFTPARYIEEVIQEIKNECRCAVPGFQKIISFNFEDYGISPTLLWDAEILIQHVIRDGDFVPMDEGIQRHGDSIRHFKCKSCGRICTETYTEYSINMYRSFVIFDEDLRSSKINYALGYRGFEQSDFDKITDFIKSTDDANYIANLTKLP</sequence>
<organism evidence="1 2">
    <name type="scientific">Rubritalea spongiae</name>
    <dbReference type="NCBI Taxonomy" id="430797"/>
    <lineage>
        <taxon>Bacteria</taxon>
        <taxon>Pseudomonadati</taxon>
        <taxon>Verrucomicrobiota</taxon>
        <taxon>Verrucomicrobiia</taxon>
        <taxon>Verrucomicrobiales</taxon>
        <taxon>Rubritaleaceae</taxon>
        <taxon>Rubritalea</taxon>
    </lineage>
</organism>